<accession>L7K0A5</accession>
<dbReference type="OMA" id="HNERIFF"/>
<dbReference type="Proteomes" id="UP000011185">
    <property type="component" value="Unassembled WGS sequence"/>
</dbReference>
<name>L7K0A5_TRAHO</name>
<dbReference type="VEuPathDB" id="MicrosporidiaDB:THOM_0451"/>
<dbReference type="HOGENOM" id="CLU_2185950_0_0_1"/>
<keyword evidence="2" id="KW-1185">Reference proteome</keyword>
<proteinExistence type="predicted"/>
<dbReference type="EMBL" id="JH993837">
    <property type="protein sequence ID" value="ELQ76557.1"/>
    <property type="molecule type" value="Genomic_DNA"/>
</dbReference>
<evidence type="ECO:0000313" key="2">
    <source>
        <dbReference type="Proteomes" id="UP000011185"/>
    </source>
</evidence>
<organism evidence="1 2">
    <name type="scientific">Trachipleistophora hominis</name>
    <name type="common">Microsporidian parasite</name>
    <dbReference type="NCBI Taxonomy" id="72359"/>
    <lineage>
        <taxon>Eukaryota</taxon>
        <taxon>Fungi</taxon>
        <taxon>Fungi incertae sedis</taxon>
        <taxon>Microsporidia</taxon>
        <taxon>Pleistophoridae</taxon>
        <taxon>Trachipleistophora</taxon>
    </lineage>
</organism>
<dbReference type="AlphaFoldDB" id="L7K0A5"/>
<evidence type="ECO:0000313" key="1">
    <source>
        <dbReference type="EMBL" id="ELQ76557.1"/>
    </source>
</evidence>
<dbReference type="InParanoid" id="L7K0A5"/>
<reference evidence="1 2" key="1">
    <citation type="journal article" date="2012" name="PLoS Pathog.">
        <title>The genome of the obligate intracellular parasite Trachipleistophora hominis: new insights into microsporidian genome dynamics and reductive evolution.</title>
        <authorList>
            <person name="Heinz E."/>
            <person name="Williams T.A."/>
            <person name="Nakjang S."/>
            <person name="Noel C.J."/>
            <person name="Swan D.C."/>
            <person name="Goldberg A.V."/>
            <person name="Harris S.R."/>
            <person name="Weinmaier T."/>
            <person name="Markert S."/>
            <person name="Becher D."/>
            <person name="Bernhardt J."/>
            <person name="Dagan T."/>
            <person name="Hacker C."/>
            <person name="Lucocq J.M."/>
            <person name="Schweder T."/>
            <person name="Rattei T."/>
            <person name="Hall N."/>
            <person name="Hirt R.P."/>
            <person name="Embley T.M."/>
        </authorList>
    </citation>
    <scope>NUCLEOTIDE SEQUENCE [LARGE SCALE GENOMIC DNA]</scope>
</reference>
<gene>
    <name evidence="1" type="ORF">THOM_0451</name>
</gene>
<dbReference type="OrthoDB" id="10310183at2759"/>
<sequence length="109" mass="13174">MKPPDNLNLTEHEFIEYLENECKEYIRSQILRIDEDKHAYLDDSIHNERIFFHTSYRNRIVPLTNCLESKHGVTIEIRNYDRYTECMYITGRLIEIEGVKSTLNEHLKR</sequence>
<protein>
    <submittedName>
        <fullName evidence="1">Uncharacterized protein</fullName>
    </submittedName>
</protein>